<keyword evidence="8" id="KW-1133">Transmembrane helix</keyword>
<dbReference type="InterPro" id="IPR003594">
    <property type="entry name" value="HATPase_dom"/>
</dbReference>
<dbReference type="Pfam" id="PF00512">
    <property type="entry name" value="HisKA"/>
    <property type="match status" value="1"/>
</dbReference>
<dbReference type="CDD" id="cd16922">
    <property type="entry name" value="HATPase_EvgS-ArcB-TorS-like"/>
    <property type="match status" value="1"/>
</dbReference>
<dbReference type="InterPro" id="IPR036890">
    <property type="entry name" value="HATPase_C_sf"/>
</dbReference>
<protein>
    <recommendedName>
        <fullName evidence="8">Sensor histidine kinase RcsC</fullName>
        <ecNumber evidence="8">2.7.13.3</ecNumber>
    </recommendedName>
</protein>
<dbReference type="Pfam" id="PF02518">
    <property type="entry name" value="HATPase_c"/>
    <property type="match status" value="1"/>
</dbReference>
<dbReference type="HAMAP" id="MF_00979">
    <property type="entry name" value="RcsC"/>
    <property type="match status" value="1"/>
</dbReference>
<dbReference type="Gene3D" id="3.30.565.10">
    <property type="entry name" value="Histidine kinase-like ATPase, C-terminal domain"/>
    <property type="match status" value="1"/>
</dbReference>
<dbReference type="InterPro" id="IPR004358">
    <property type="entry name" value="Sig_transdc_His_kin-like_C"/>
</dbReference>
<dbReference type="InterPro" id="IPR003661">
    <property type="entry name" value="HisK_dim/P_dom"/>
</dbReference>
<dbReference type="NCBIfam" id="NF008099">
    <property type="entry name" value="PRK10841.1"/>
    <property type="match status" value="1"/>
</dbReference>
<dbReference type="GO" id="GO:0000155">
    <property type="term" value="F:phosphorelay sensor kinase activity"/>
    <property type="evidence" value="ECO:0007669"/>
    <property type="project" value="UniProtKB-UniRule"/>
</dbReference>
<dbReference type="PROSITE" id="PS51426">
    <property type="entry name" value="ABL"/>
    <property type="match status" value="1"/>
</dbReference>
<dbReference type="EMBL" id="VISQ01000001">
    <property type="protein sequence ID" value="TVZ71110.1"/>
    <property type="molecule type" value="Genomic_DNA"/>
</dbReference>
<evidence type="ECO:0000259" key="10">
    <source>
        <dbReference type="PROSITE" id="PS50109"/>
    </source>
</evidence>
<dbReference type="InterPro" id="IPR030856">
    <property type="entry name" value="RcsC"/>
</dbReference>
<dbReference type="AlphaFoldDB" id="A0A542BS07"/>
<evidence type="ECO:0000313" key="13">
    <source>
        <dbReference type="EMBL" id="TVZ71110.1"/>
    </source>
</evidence>
<feature type="modified residue" description="Phosphohistidine; by autocatalysis" evidence="8">
    <location>
        <position position="505"/>
    </location>
</feature>
<evidence type="ECO:0000256" key="1">
    <source>
        <dbReference type="ARBA" id="ARBA00000085"/>
    </source>
</evidence>
<keyword evidence="6 8" id="KW-0067">ATP-binding</keyword>
<feature type="domain" description="ABL" evidence="12">
    <location>
        <begin position="731"/>
        <end position="831"/>
    </location>
</feature>
<keyword evidence="4 8" id="KW-0547">Nucleotide-binding</keyword>
<dbReference type="FunFam" id="3.30.565.10:FF:000010">
    <property type="entry name" value="Sensor histidine kinase RcsC"/>
    <property type="match status" value="1"/>
</dbReference>
<evidence type="ECO:0000256" key="8">
    <source>
        <dbReference type="HAMAP-Rule" id="MF_00979"/>
    </source>
</evidence>
<keyword evidence="3 8" id="KW-0808">Transferase</keyword>
<evidence type="ECO:0000256" key="3">
    <source>
        <dbReference type="ARBA" id="ARBA00022679"/>
    </source>
</evidence>
<evidence type="ECO:0000256" key="7">
    <source>
        <dbReference type="ARBA" id="ARBA00023012"/>
    </source>
</evidence>
<feature type="transmembrane region" description="Helical" evidence="8">
    <location>
        <begin position="40"/>
        <end position="62"/>
    </location>
</feature>
<dbReference type="SMART" id="SM00387">
    <property type="entry name" value="HATPase_c"/>
    <property type="match status" value="1"/>
</dbReference>
<dbReference type="SMART" id="SM00448">
    <property type="entry name" value="REC"/>
    <property type="match status" value="1"/>
</dbReference>
<dbReference type="Gene3D" id="1.10.287.130">
    <property type="match status" value="1"/>
</dbReference>
<dbReference type="PROSITE" id="PS50110">
    <property type="entry name" value="RESPONSE_REGULATORY"/>
    <property type="match status" value="1"/>
</dbReference>
<dbReference type="SUPFAM" id="SSF47384">
    <property type="entry name" value="Homodimeric domain of signal transducing histidine kinase"/>
    <property type="match status" value="1"/>
</dbReference>
<dbReference type="Pfam" id="PF09456">
    <property type="entry name" value="RcsC"/>
    <property type="match status" value="1"/>
</dbReference>
<feature type="modified residue" description="4-aspartylphosphate" evidence="8 9">
    <location>
        <position position="902"/>
    </location>
</feature>
<comment type="function">
    <text evidence="8">Component of the Rcs signaling system, which controls transcription of numerous genes. RcsC functions as a membrane-associated protein kinase that phosphorylates RcsD in response to environmental signals. The phosphoryl group is then transferred to the response regulator RcsB.</text>
</comment>
<dbReference type="EC" id="2.7.13.3" evidence="8"/>
<evidence type="ECO:0000256" key="4">
    <source>
        <dbReference type="ARBA" id="ARBA00022741"/>
    </source>
</evidence>
<dbReference type="GO" id="GO:0005524">
    <property type="term" value="F:ATP binding"/>
    <property type="evidence" value="ECO:0007669"/>
    <property type="project" value="UniProtKB-UniRule"/>
</dbReference>
<sequence length="980" mass="110761">MRCFCGSSFGYEYARYHLLWHGIRLKYLASFRTTLKISRYLFRVLAIMLWSLGALLTTFYILDILHEKESDIRQEYNLNFDQAQGYIRHSSDIIRDIKYMAENRLNGSVGSLELFPGVMDGKESQPEFKPLYPESNCTLNPDYRDSLTSLNRLIQYWKENFVAAYDLNRVFFIGGDSLCMSEFGSSSGTPDRQMVLKSLHERILKYRNANNPDKDNNLYWIIPSTQRPDVGYLYVMAPIYIGNKLEALLGIEQTVRLEDFVTTGNLPVGVSLLNENNEPILRLANGDRYASSLNTYPQGHNYFGYVDSYHDLIMKKALPPSSLSIVYSLPVKSVVERFRVLILNAVLLNLLSAVVLFSLAWLFERKMFLPAEENAFRLEEHEQFNRKIVASAPVGICILRISDGTNILSNELAHNYINLLTNEDRDRIIRIICEQQANFVDVMTSNNDNLQISFVHSRYRNEDVAICVLVDVSARVKMEESLQEMAAAAEQASQSKSMFLATVSHELRTPLYGIIGNLDLLQTKALPQGVDRLVNAMNNSSGLLLKIISDILDFSKIESEQLKIEPREFSCLELITHIAGNYLPLVVKKRLGLYCYIEQGVPERINGDPVRLQQVISNLLSNAIKFTDTGCIILQVCTRDSYLEFSVRDTGVGIPDKEITRLFDPFFQVGSGVQRHFQGTGLGLAICEKLINLMDGDIAVESEPGLGSLFTIRIPLFGAQFPMPQASDTWLGRNLWLRIRNQRLENYLMAILGDYGATLQRYEGQEIAPEDVLLTDFPQQVTSPLLAQIEFSISHIGPSLETHPGYWLHSTSTPRDSIVLLNRLFGIESDSTKNLVQLPLPVKANPVDNGDIHLLVVDDHPINRRLLSDQLTSLGYQVITANDGVDALGVLNRNTVDIVLTDVNMPNMDGYRLTQRLRQSHFTAPVIGVTANALAEEKQRCIEAGMDNCLSKPVTLETLEQALGYYSQQVRRNRVAREES</sequence>
<dbReference type="CDD" id="cd17546">
    <property type="entry name" value="REC_hyHK_CKI1_RcsC-like"/>
    <property type="match status" value="1"/>
</dbReference>
<proteinExistence type="inferred from homology"/>
<gene>
    <name evidence="8" type="primary">rcsC</name>
    <name evidence="13" type="ORF">FHU10_3718</name>
</gene>
<dbReference type="PRINTS" id="PR00344">
    <property type="entry name" value="BCTRLSENSOR"/>
</dbReference>
<accession>A0A542BS07</accession>
<feature type="transmembrane region" description="Helical" evidence="8">
    <location>
        <begin position="341"/>
        <end position="363"/>
    </location>
</feature>
<keyword evidence="7 8" id="KW-0902">Two-component regulatory system</keyword>
<dbReference type="InterPro" id="IPR001789">
    <property type="entry name" value="Sig_transdc_resp-reg_receiver"/>
</dbReference>
<evidence type="ECO:0000259" key="12">
    <source>
        <dbReference type="PROSITE" id="PS51426"/>
    </source>
</evidence>
<feature type="domain" description="Response regulatory" evidence="11">
    <location>
        <begin position="853"/>
        <end position="967"/>
    </location>
</feature>
<dbReference type="GO" id="GO:0006355">
    <property type="term" value="P:regulation of DNA-templated transcription"/>
    <property type="evidence" value="ECO:0007669"/>
    <property type="project" value="InterPro"/>
</dbReference>
<reference evidence="13" key="2">
    <citation type="submission" date="2019-08" db="EMBL/GenBank/DDBJ databases">
        <title>Investigation of anaerobic lignin degradation for improved lignocellulosic biofuels.</title>
        <authorList>
            <person name="Deangelis K.PhD."/>
        </authorList>
    </citation>
    <scope>NUCLEOTIDE SEQUENCE [LARGE SCALE GENOMIC DNA]</scope>
    <source>
        <strain evidence="13">128R</strain>
    </source>
</reference>
<comment type="caution">
    <text evidence="13">The sequence shown here is derived from an EMBL/GenBank/DDBJ whole genome shotgun (WGS) entry which is preliminary data.</text>
</comment>
<dbReference type="Gene3D" id="3.40.50.2300">
    <property type="match status" value="1"/>
</dbReference>
<organism evidence="13">
    <name type="scientific">Serratia fonticola</name>
    <dbReference type="NCBI Taxonomy" id="47917"/>
    <lineage>
        <taxon>Bacteria</taxon>
        <taxon>Pseudomonadati</taxon>
        <taxon>Pseudomonadota</taxon>
        <taxon>Gammaproteobacteria</taxon>
        <taxon>Enterobacterales</taxon>
        <taxon>Yersiniaceae</taxon>
        <taxon>Serratia</taxon>
    </lineage>
</organism>
<dbReference type="SMART" id="SM00388">
    <property type="entry name" value="HisKA"/>
    <property type="match status" value="1"/>
</dbReference>
<dbReference type="InterPro" id="IPR038388">
    <property type="entry name" value="RcsC_C_sf"/>
</dbReference>
<evidence type="ECO:0000256" key="6">
    <source>
        <dbReference type="ARBA" id="ARBA00022840"/>
    </source>
</evidence>
<dbReference type="InterPro" id="IPR005467">
    <property type="entry name" value="His_kinase_dom"/>
</dbReference>
<evidence type="ECO:0000256" key="9">
    <source>
        <dbReference type="PROSITE-ProRule" id="PRU00169"/>
    </source>
</evidence>
<dbReference type="SUPFAM" id="SSF55874">
    <property type="entry name" value="ATPase domain of HSP90 chaperone/DNA topoisomerase II/histidine kinase"/>
    <property type="match status" value="1"/>
</dbReference>
<dbReference type="SUPFAM" id="SSF52172">
    <property type="entry name" value="CheY-like"/>
    <property type="match status" value="2"/>
</dbReference>
<dbReference type="FunFam" id="3.40.50.2300:FF:000121">
    <property type="entry name" value="Sensor histidine kinase RcsC"/>
    <property type="match status" value="1"/>
</dbReference>
<keyword evidence="2 8" id="KW-0597">Phosphoprotein</keyword>
<keyword evidence="8" id="KW-1003">Cell membrane</keyword>
<comment type="subunit">
    <text evidence="8">Interacts with RcsD.</text>
</comment>
<dbReference type="PROSITE" id="PS50109">
    <property type="entry name" value="HIS_KIN"/>
    <property type="match status" value="1"/>
</dbReference>
<evidence type="ECO:0000256" key="5">
    <source>
        <dbReference type="ARBA" id="ARBA00022777"/>
    </source>
</evidence>
<feature type="domain" description="Histidine kinase" evidence="10">
    <location>
        <begin position="502"/>
        <end position="718"/>
    </location>
</feature>
<dbReference type="Pfam" id="PF00072">
    <property type="entry name" value="Response_reg"/>
    <property type="match status" value="1"/>
</dbReference>
<comment type="PTM">
    <text evidence="8">Autophosphorylated. Activation probably requires a transfer of a phosphate group from a His in the transmitter domain to an Asp in the receiver domain.</text>
</comment>
<dbReference type="Gene3D" id="3.40.50.10970">
    <property type="match status" value="1"/>
</dbReference>
<keyword evidence="8" id="KW-0472">Membrane</keyword>
<comment type="subcellular location">
    <subcellularLocation>
        <location evidence="8">Cell inner membrane</location>
        <topology evidence="8">Multi-pass membrane protein</topology>
    </subcellularLocation>
</comment>
<evidence type="ECO:0000259" key="11">
    <source>
        <dbReference type="PROSITE" id="PS50110"/>
    </source>
</evidence>
<dbReference type="InterPro" id="IPR011006">
    <property type="entry name" value="CheY-like_superfamily"/>
</dbReference>
<evidence type="ECO:0000256" key="2">
    <source>
        <dbReference type="ARBA" id="ARBA00022553"/>
    </source>
</evidence>
<keyword evidence="8" id="KW-0812">Transmembrane</keyword>
<dbReference type="PANTHER" id="PTHR43047">
    <property type="entry name" value="TWO-COMPONENT HISTIDINE PROTEIN KINASE"/>
    <property type="match status" value="1"/>
</dbReference>
<reference evidence="13" key="1">
    <citation type="submission" date="2019-06" db="EMBL/GenBank/DDBJ databases">
        <authorList>
            <person name="Deangelis K."/>
            <person name="Huntemann M."/>
            <person name="Clum A."/>
            <person name="Pillay M."/>
            <person name="Palaniappan K."/>
            <person name="Varghese N."/>
            <person name="Mikhailova N."/>
            <person name="Stamatis D."/>
            <person name="Reddy T."/>
            <person name="Daum C."/>
            <person name="Shapiro N."/>
            <person name="Ivanova N."/>
            <person name="Kyrpides N."/>
            <person name="Woyke T."/>
        </authorList>
    </citation>
    <scope>NUCLEOTIDE SEQUENCE [LARGE SCALE GENOMIC DNA]</scope>
    <source>
        <strain evidence="13">128R</strain>
    </source>
</reference>
<dbReference type="InterPro" id="IPR019017">
    <property type="entry name" value="Sig_transdc_His_kin_a/b-loop_C"/>
</dbReference>
<comment type="similarity">
    <text evidence="8">Belongs to the RcsC family.</text>
</comment>
<keyword evidence="5 8" id="KW-0418">Kinase</keyword>
<name>A0A542BS07_SERFO</name>
<dbReference type="InterPro" id="IPR036097">
    <property type="entry name" value="HisK_dim/P_sf"/>
</dbReference>
<keyword evidence="8" id="KW-0997">Cell inner membrane</keyword>
<dbReference type="GO" id="GO:0005886">
    <property type="term" value="C:plasma membrane"/>
    <property type="evidence" value="ECO:0007669"/>
    <property type="project" value="UniProtKB-SubCell"/>
</dbReference>
<dbReference type="CDD" id="cd00082">
    <property type="entry name" value="HisKA"/>
    <property type="match status" value="1"/>
</dbReference>
<comment type="catalytic activity">
    <reaction evidence="1 8">
        <text>ATP + protein L-histidine = ADP + protein N-phospho-L-histidine.</text>
        <dbReference type="EC" id="2.7.13.3"/>
    </reaction>
</comment>